<dbReference type="Proteomes" id="UP000663864">
    <property type="component" value="Unassembled WGS sequence"/>
</dbReference>
<comment type="similarity">
    <text evidence="2 5">Belongs to the peptidase M16 family.</text>
</comment>
<proteinExistence type="inferred from homology"/>
<dbReference type="InterPro" id="IPR011765">
    <property type="entry name" value="Pept_M16_N"/>
</dbReference>
<dbReference type="GO" id="GO:0046872">
    <property type="term" value="F:metal ion binding"/>
    <property type="evidence" value="ECO:0007669"/>
    <property type="project" value="InterPro"/>
</dbReference>
<protein>
    <recommendedName>
        <fullName evidence="3">Alpha-MPP</fullName>
    </recommendedName>
    <alternativeName>
        <fullName evidence="4">Inactive zinc metalloprotease alpha</fullName>
    </alternativeName>
</protein>
<dbReference type="Pfam" id="PF05193">
    <property type="entry name" value="Peptidase_M16_C"/>
    <property type="match status" value="1"/>
</dbReference>
<comment type="function">
    <text evidence="1">Substrate recognition and binding subunit of the essential mitochondrial processing protease (MPP), which cleaves the mitochondrial sequence off newly imported precursors proteins.</text>
</comment>
<dbReference type="PANTHER" id="PTHR11851:SF49">
    <property type="entry name" value="MITOCHONDRIAL-PROCESSING PEPTIDASE SUBUNIT ALPHA"/>
    <property type="match status" value="1"/>
</dbReference>
<organism evidence="8 10">
    <name type="scientific">Rotaria sordida</name>
    <dbReference type="NCBI Taxonomy" id="392033"/>
    <lineage>
        <taxon>Eukaryota</taxon>
        <taxon>Metazoa</taxon>
        <taxon>Spiralia</taxon>
        <taxon>Gnathifera</taxon>
        <taxon>Rotifera</taxon>
        <taxon>Eurotatoria</taxon>
        <taxon>Bdelloidea</taxon>
        <taxon>Philodinida</taxon>
        <taxon>Philodinidae</taxon>
        <taxon>Rotaria</taxon>
    </lineage>
</organism>
<dbReference type="Pfam" id="PF00675">
    <property type="entry name" value="Peptidase_M16"/>
    <property type="match status" value="1"/>
</dbReference>
<dbReference type="GO" id="GO:0006627">
    <property type="term" value="P:protein processing involved in protein targeting to mitochondrion"/>
    <property type="evidence" value="ECO:0007669"/>
    <property type="project" value="TreeGrafter"/>
</dbReference>
<evidence type="ECO:0000256" key="3">
    <source>
        <dbReference type="ARBA" id="ARBA00030006"/>
    </source>
</evidence>
<evidence type="ECO:0000259" key="6">
    <source>
        <dbReference type="Pfam" id="PF00675"/>
    </source>
</evidence>
<name>A0A813W2P2_9BILA</name>
<evidence type="ECO:0000256" key="2">
    <source>
        <dbReference type="ARBA" id="ARBA00007261"/>
    </source>
</evidence>
<dbReference type="InterPro" id="IPR001431">
    <property type="entry name" value="Pept_M16_Zn_BS"/>
</dbReference>
<dbReference type="PANTHER" id="PTHR11851">
    <property type="entry name" value="METALLOPROTEASE"/>
    <property type="match status" value="1"/>
</dbReference>
<evidence type="ECO:0000313" key="8">
    <source>
        <dbReference type="EMBL" id="CAF0849110.1"/>
    </source>
</evidence>
<dbReference type="Gene3D" id="3.30.830.10">
    <property type="entry name" value="Metalloenzyme, LuxS/M16 peptidase-like"/>
    <property type="match status" value="2"/>
</dbReference>
<accession>A0A813W2P2</accession>
<dbReference type="AlphaFoldDB" id="A0A813W2P2"/>
<evidence type="ECO:0000256" key="1">
    <source>
        <dbReference type="ARBA" id="ARBA00002123"/>
    </source>
</evidence>
<dbReference type="InterPro" id="IPR007863">
    <property type="entry name" value="Peptidase_M16_C"/>
</dbReference>
<comment type="caution">
    <text evidence="8">The sequence shown here is derived from an EMBL/GenBank/DDBJ whole genome shotgun (WGS) entry which is preliminary data.</text>
</comment>
<feature type="domain" description="Peptidase M16 C-terminal" evidence="7">
    <location>
        <begin position="244"/>
        <end position="441"/>
    </location>
</feature>
<evidence type="ECO:0000313" key="10">
    <source>
        <dbReference type="Proteomes" id="UP000663864"/>
    </source>
</evidence>
<dbReference type="PROSITE" id="PS00143">
    <property type="entry name" value="INSULINASE"/>
    <property type="match status" value="1"/>
</dbReference>
<gene>
    <name evidence="9" type="ORF">JBS370_LOCUS17703</name>
    <name evidence="8" type="ORF">ZHD862_LOCUS4779</name>
</gene>
<dbReference type="GO" id="GO:0004222">
    <property type="term" value="F:metalloendopeptidase activity"/>
    <property type="evidence" value="ECO:0007669"/>
    <property type="project" value="InterPro"/>
</dbReference>
<dbReference type="EMBL" id="CAJNOT010000119">
    <property type="protein sequence ID" value="CAF0849110.1"/>
    <property type="molecule type" value="Genomic_DNA"/>
</dbReference>
<dbReference type="GO" id="GO:0005739">
    <property type="term" value="C:mitochondrion"/>
    <property type="evidence" value="ECO:0007669"/>
    <property type="project" value="TreeGrafter"/>
</dbReference>
<evidence type="ECO:0000256" key="5">
    <source>
        <dbReference type="RuleBase" id="RU004447"/>
    </source>
</evidence>
<reference evidence="8" key="1">
    <citation type="submission" date="2021-02" db="EMBL/GenBank/DDBJ databases">
        <authorList>
            <person name="Nowell W R."/>
        </authorList>
    </citation>
    <scope>NUCLEOTIDE SEQUENCE</scope>
</reference>
<evidence type="ECO:0000313" key="9">
    <source>
        <dbReference type="EMBL" id="CAF3841847.1"/>
    </source>
</evidence>
<dbReference type="InterPro" id="IPR011249">
    <property type="entry name" value="Metalloenz_LuxS/M16"/>
</dbReference>
<evidence type="ECO:0000256" key="4">
    <source>
        <dbReference type="ARBA" id="ARBA00032315"/>
    </source>
</evidence>
<feature type="domain" description="Peptidase M16 N-terminal" evidence="6">
    <location>
        <begin position="84"/>
        <end position="234"/>
    </location>
</feature>
<sequence length="535" mass="60624">MLKAVRIFYRQSSSNLFRRFRHTENSSKNDISRTTGLGRDSTFPIVYNFPALSKSPSGLPPVKYAIPEANRYETNVTTLDNGLRVASEKLFGDFCTIGVIVSAGPRFEGKYLSGVSHFLEKLAFMSTNKYESREQIVETLHEVNAICDCQTSRDIIIYALSCRTSGIERVVELLSETIFRPKFLPEEMESAQVAVFNEIDDLKNRRYDPTPILTDMIHAAGYGNKTLGLPKYTPLDNISRIDTSMLRSFMKEFYQPERMVLAGVGIDHQQLVDLGKKYFSISKNDNKNIDQKTIEDNKAIWTGGVIMEERDLSHLSFGADPLPENVHVALGFEAPSHKEEREFVSTCVLSQLLGGGGSFSAGGPGKGLYSRFYLNVLNRHEQIKTAISYNQAFSDSGCLYFHFGGEPTYLRNMVDVAIREIGFLVSERPGSIELARAKKQLQSMLFMNLEQRPVVFEDIARQVLSVGKRQQADYYFNRIERINMDDIYEIARRIFSKPLALAGLGKNINEMRSYAQVSDVIQRQLSSKTRWRIFG</sequence>
<dbReference type="EMBL" id="CAJOBD010001928">
    <property type="protein sequence ID" value="CAF3841847.1"/>
    <property type="molecule type" value="Genomic_DNA"/>
</dbReference>
<evidence type="ECO:0000259" key="7">
    <source>
        <dbReference type="Pfam" id="PF05193"/>
    </source>
</evidence>
<dbReference type="Proteomes" id="UP000663836">
    <property type="component" value="Unassembled WGS sequence"/>
</dbReference>
<dbReference type="InterPro" id="IPR050361">
    <property type="entry name" value="MPP/UQCRC_Complex"/>
</dbReference>
<dbReference type="SUPFAM" id="SSF63411">
    <property type="entry name" value="LuxS/MPP-like metallohydrolase"/>
    <property type="match status" value="2"/>
</dbReference>